<evidence type="ECO:0000313" key="2">
    <source>
        <dbReference type="Proteomes" id="UP000235093"/>
    </source>
</evidence>
<dbReference type="EMBL" id="NIHT01000006">
    <property type="protein sequence ID" value="PLT76351.1"/>
    <property type="molecule type" value="Genomic_DNA"/>
</dbReference>
<dbReference type="Proteomes" id="UP000235093">
    <property type="component" value="Unassembled WGS sequence"/>
</dbReference>
<dbReference type="AlphaFoldDB" id="A0A2N5PML6"/>
<gene>
    <name evidence="1" type="ORF">CDL23_04860</name>
</gene>
<protein>
    <recommendedName>
        <fullName evidence="3">Phage tail protein</fullName>
    </recommendedName>
</protein>
<accession>A0A2N5PML6</accession>
<comment type="caution">
    <text evidence="1">The sequence shown here is derived from an EMBL/GenBank/DDBJ whole genome shotgun (WGS) entry which is preliminary data.</text>
</comment>
<evidence type="ECO:0008006" key="3">
    <source>
        <dbReference type="Google" id="ProtNLM"/>
    </source>
</evidence>
<name>A0A2N5PML6_MEDGN</name>
<sequence>MKTGKTGVSKDTPKNIMFGAGTIHKGLAYDSSSKSWNFVESCIGATQGGSKITITPEFTDVEADGALVLVKGLKVKTGETASMEINLLELTEEIIKDALIAKDGVSEDTNFDLIESRADLAEGDYYDNIAFVGKNLAGRNIIVIMDNALCTSGFEAEGKNKEGAVGKYTFECHADLESDLDTLPYHIYYPKVTA</sequence>
<organism evidence="1 2">
    <name type="scientific">Mediterraneibacter gnavus</name>
    <name type="common">Ruminococcus gnavus</name>
    <dbReference type="NCBI Taxonomy" id="33038"/>
    <lineage>
        <taxon>Bacteria</taxon>
        <taxon>Bacillati</taxon>
        <taxon>Bacillota</taxon>
        <taxon>Clostridia</taxon>
        <taxon>Lachnospirales</taxon>
        <taxon>Lachnospiraceae</taxon>
        <taxon>Mediterraneibacter</taxon>
    </lineage>
</organism>
<dbReference type="RefSeq" id="WP_066730744.1">
    <property type="nucleotide sequence ID" value="NZ_NIHT01000006.1"/>
</dbReference>
<proteinExistence type="predicted"/>
<reference evidence="1 2" key="1">
    <citation type="journal article" date="2017" name="Genome Med.">
        <title>A novel Ruminococcus gnavus clade enriched in inflammatory bowel disease patients.</title>
        <authorList>
            <person name="Hall A.B."/>
            <person name="Yassour M."/>
            <person name="Sauk J."/>
            <person name="Garner A."/>
            <person name="Jiang X."/>
            <person name="Arthur T."/>
            <person name="Lagoudas G.K."/>
            <person name="Vatanen T."/>
            <person name="Fornelos N."/>
            <person name="Wilson R."/>
            <person name="Bertha M."/>
            <person name="Cohen M."/>
            <person name="Garber J."/>
            <person name="Khalili H."/>
            <person name="Gevers D."/>
            <person name="Ananthakrishnan A.N."/>
            <person name="Kugathasan S."/>
            <person name="Lander E.S."/>
            <person name="Blainey P."/>
            <person name="Vlamakis H."/>
            <person name="Xavier R.J."/>
            <person name="Huttenhower C."/>
        </authorList>
    </citation>
    <scope>NUCLEOTIDE SEQUENCE [LARGE SCALE GENOMIC DNA]</scope>
    <source>
        <strain evidence="1 2">RJX1125</strain>
    </source>
</reference>
<evidence type="ECO:0000313" key="1">
    <source>
        <dbReference type="EMBL" id="PLT76351.1"/>
    </source>
</evidence>